<keyword evidence="1" id="KW-0677">Repeat</keyword>
<comment type="caution">
    <text evidence="3">The sequence shown here is derived from an EMBL/GenBank/DDBJ whole genome shotgun (WGS) entry which is preliminary data.</text>
</comment>
<organism evidence="3 4">
    <name type="scientific">Spirosoma oryzae</name>
    <dbReference type="NCBI Taxonomy" id="1469603"/>
    <lineage>
        <taxon>Bacteria</taxon>
        <taxon>Pseudomonadati</taxon>
        <taxon>Bacteroidota</taxon>
        <taxon>Cytophagia</taxon>
        <taxon>Cytophagales</taxon>
        <taxon>Cytophagaceae</taxon>
        <taxon>Spirosoma</taxon>
    </lineage>
</organism>
<keyword evidence="2" id="KW-0802">TPR repeat</keyword>
<dbReference type="Pfam" id="PF13424">
    <property type="entry name" value="TPR_12"/>
    <property type="match status" value="1"/>
</dbReference>
<dbReference type="Proteomes" id="UP000238375">
    <property type="component" value="Unassembled WGS sequence"/>
</dbReference>
<dbReference type="Pfam" id="PF13374">
    <property type="entry name" value="TPR_10"/>
    <property type="match status" value="1"/>
</dbReference>
<name>A0A2T0SLE8_9BACT</name>
<gene>
    <name evidence="3" type="ORF">CLV58_11897</name>
</gene>
<accession>A0A2T0SLE8</accession>
<dbReference type="InterPro" id="IPR011990">
    <property type="entry name" value="TPR-like_helical_dom_sf"/>
</dbReference>
<dbReference type="SUPFAM" id="SSF52540">
    <property type="entry name" value="P-loop containing nucleoside triphosphate hydrolases"/>
    <property type="match status" value="1"/>
</dbReference>
<dbReference type="RefSeq" id="WP_211300881.1">
    <property type="nucleotide sequence ID" value="NZ_PVTE01000018.1"/>
</dbReference>
<proteinExistence type="predicted"/>
<dbReference type="AlphaFoldDB" id="A0A2T0SLE8"/>
<feature type="non-terminal residue" evidence="3">
    <location>
        <position position="1"/>
    </location>
</feature>
<evidence type="ECO:0000313" key="4">
    <source>
        <dbReference type="Proteomes" id="UP000238375"/>
    </source>
</evidence>
<dbReference type="PANTHER" id="PTHR45641:SF1">
    <property type="entry name" value="AAA+ ATPASE DOMAIN-CONTAINING PROTEIN"/>
    <property type="match status" value="1"/>
</dbReference>
<reference evidence="3 4" key="1">
    <citation type="submission" date="2018-03" db="EMBL/GenBank/DDBJ databases">
        <title>Genomic Encyclopedia of Archaeal and Bacterial Type Strains, Phase II (KMG-II): from individual species to whole genera.</title>
        <authorList>
            <person name="Goeker M."/>
        </authorList>
    </citation>
    <scope>NUCLEOTIDE SEQUENCE [LARGE SCALE GENOMIC DNA]</scope>
    <source>
        <strain evidence="3 4">DSM 28354</strain>
    </source>
</reference>
<dbReference type="SUPFAM" id="SSF48452">
    <property type="entry name" value="TPR-like"/>
    <property type="match status" value="2"/>
</dbReference>
<protein>
    <submittedName>
        <fullName evidence="3">Tfp pilus assembly protein PilF</fullName>
    </submittedName>
</protein>
<dbReference type="EMBL" id="PVTE01000018">
    <property type="protein sequence ID" value="PRY34225.1"/>
    <property type="molecule type" value="Genomic_DNA"/>
</dbReference>
<dbReference type="InterPro" id="IPR027417">
    <property type="entry name" value="P-loop_NTPase"/>
</dbReference>
<evidence type="ECO:0000256" key="1">
    <source>
        <dbReference type="ARBA" id="ARBA00022737"/>
    </source>
</evidence>
<sequence>LLRPVGYIWPTARSCYSVSKIITKLNSPTRSKAFINASRSKYNHFAYVQIDSSFTESIINSLKYINPNFEYNSTISPEENLIILFQNIKQISNSLLILDGVNDDNELRKYKVILEGLNWNVLITSRTIPDSYKENNITVNHLPEVQALDLFRANYGREDEVDENAVKRILLKINFHTKLIILLAKAAQNNPLLQLEELANKVYNEDYKDENVNIDITVDNEENSVFQFILLLFEPNELSDEQKLYLRYFTVLPNQEIPVEILVKLFEKDTKQGYFINTINKLTQKGWIEKNGTFYSIHPIVRLVIKNKISFSIDFFTPLILNSEYYLRNSTSYIENGIYLSYGESIVNFFSDDRYELGLVCNRISLIYMGLHDMPRSIMYCERAIKIFELYGNISEILAQAYGNLGVIHNINREFEKAEISLLKALEIQREILPETHHDIASTYSNLGGVYQGAARSSQNPEVAMRYYQASLDLYSNALSIQEKRLTNNGEKRDAHNLAIGYNNVAMIYDDLFRRYNNFSYEKMSIEYDKKSLNLLLDYFGEEYPLTARSFNNNGLTFLRGGQLDEAREYIEKGLQIRVKILPDNHPDIGNSFYNLARVMIEQGFDSKEKIKETLLSAIDIMQKLYDPNHPTLNAAQALLIEQG</sequence>
<dbReference type="Gene3D" id="1.25.40.10">
    <property type="entry name" value="Tetratricopeptide repeat domain"/>
    <property type="match status" value="2"/>
</dbReference>
<evidence type="ECO:0000256" key="2">
    <source>
        <dbReference type="ARBA" id="ARBA00022803"/>
    </source>
</evidence>
<dbReference type="InterPro" id="IPR019734">
    <property type="entry name" value="TPR_rpt"/>
</dbReference>
<dbReference type="SMART" id="SM00028">
    <property type="entry name" value="TPR"/>
    <property type="match status" value="3"/>
</dbReference>
<evidence type="ECO:0000313" key="3">
    <source>
        <dbReference type="EMBL" id="PRY34225.1"/>
    </source>
</evidence>
<dbReference type="PANTHER" id="PTHR45641">
    <property type="entry name" value="TETRATRICOPEPTIDE REPEAT PROTEIN (AFU_ORTHOLOGUE AFUA_6G03870)"/>
    <property type="match status" value="1"/>
</dbReference>
<keyword evidence="4" id="KW-1185">Reference proteome</keyword>